<name>A0A1I3YFL5_9GAMM</name>
<gene>
    <name evidence="1" type="ORF">SAMN05216429_1204</name>
</gene>
<protein>
    <submittedName>
        <fullName evidence="1">Uncharacterized protein</fullName>
    </submittedName>
</protein>
<evidence type="ECO:0000313" key="1">
    <source>
        <dbReference type="EMBL" id="SFK30648.1"/>
    </source>
</evidence>
<dbReference type="EMBL" id="FOSC01000020">
    <property type="protein sequence ID" value="SFK30648.1"/>
    <property type="molecule type" value="Genomic_DNA"/>
</dbReference>
<reference evidence="1 2" key="1">
    <citation type="submission" date="2016-10" db="EMBL/GenBank/DDBJ databases">
        <authorList>
            <person name="de Groot N.N."/>
        </authorList>
    </citation>
    <scope>NUCLEOTIDE SEQUENCE [LARGE SCALE GENOMIC DNA]</scope>
    <source>
        <strain evidence="1 2">IBRC-M 10445</strain>
    </source>
</reference>
<dbReference type="Proteomes" id="UP000199445">
    <property type="component" value="Unassembled WGS sequence"/>
</dbReference>
<organism evidence="1 2">
    <name type="scientific">Marinobacter persicus</name>
    <dbReference type="NCBI Taxonomy" id="930118"/>
    <lineage>
        <taxon>Bacteria</taxon>
        <taxon>Pseudomonadati</taxon>
        <taxon>Pseudomonadota</taxon>
        <taxon>Gammaproteobacteria</taxon>
        <taxon>Pseudomonadales</taxon>
        <taxon>Marinobacteraceae</taxon>
        <taxon>Marinobacter</taxon>
    </lineage>
</organism>
<accession>A0A1I3YFL5</accession>
<sequence>MQQTNCVAIVLTFYKYPVNYPRVFILPKNIYLVLDARLSLDLHIMSYVNILNTLKSKDFSINFLSQLLII</sequence>
<keyword evidence="2" id="KW-1185">Reference proteome</keyword>
<proteinExistence type="predicted"/>
<dbReference type="AlphaFoldDB" id="A0A1I3YFL5"/>
<evidence type="ECO:0000313" key="2">
    <source>
        <dbReference type="Proteomes" id="UP000199445"/>
    </source>
</evidence>